<protein>
    <submittedName>
        <fullName evidence="1">Uncharacterized protein</fullName>
    </submittedName>
</protein>
<proteinExistence type="predicted"/>
<name>A0ABD3XJU8_SINWO</name>
<evidence type="ECO:0000313" key="2">
    <source>
        <dbReference type="Proteomes" id="UP001634394"/>
    </source>
</evidence>
<comment type="caution">
    <text evidence="1">The sequence shown here is derived from an EMBL/GenBank/DDBJ whole genome shotgun (WGS) entry which is preliminary data.</text>
</comment>
<dbReference type="AlphaFoldDB" id="A0ABD3XJU8"/>
<keyword evidence="2" id="KW-1185">Reference proteome</keyword>
<organism evidence="1 2">
    <name type="scientific">Sinanodonta woodiana</name>
    <name type="common">Chinese pond mussel</name>
    <name type="synonym">Anodonta woodiana</name>
    <dbReference type="NCBI Taxonomy" id="1069815"/>
    <lineage>
        <taxon>Eukaryota</taxon>
        <taxon>Metazoa</taxon>
        <taxon>Spiralia</taxon>
        <taxon>Lophotrochozoa</taxon>
        <taxon>Mollusca</taxon>
        <taxon>Bivalvia</taxon>
        <taxon>Autobranchia</taxon>
        <taxon>Heteroconchia</taxon>
        <taxon>Palaeoheterodonta</taxon>
        <taxon>Unionida</taxon>
        <taxon>Unionoidea</taxon>
        <taxon>Unionidae</taxon>
        <taxon>Unioninae</taxon>
        <taxon>Sinanodonta</taxon>
    </lineage>
</organism>
<dbReference type="Proteomes" id="UP001634394">
    <property type="component" value="Unassembled WGS sequence"/>
</dbReference>
<accession>A0ABD3XJU8</accession>
<evidence type="ECO:0000313" key="1">
    <source>
        <dbReference type="EMBL" id="KAL3886385.1"/>
    </source>
</evidence>
<dbReference type="EMBL" id="JBJQND010000002">
    <property type="protein sequence ID" value="KAL3886385.1"/>
    <property type="molecule type" value="Genomic_DNA"/>
</dbReference>
<reference evidence="1 2" key="1">
    <citation type="submission" date="2024-11" db="EMBL/GenBank/DDBJ databases">
        <title>Chromosome-level genome assembly of the freshwater bivalve Anodonta woodiana.</title>
        <authorList>
            <person name="Chen X."/>
        </authorList>
    </citation>
    <scope>NUCLEOTIDE SEQUENCE [LARGE SCALE GENOMIC DNA]</scope>
    <source>
        <strain evidence="1">MN2024</strain>
        <tissue evidence="1">Gills</tissue>
    </source>
</reference>
<sequence>MDPETGIIITVVCQPNSNIPTISQIEPAIMDVPMQRINNKTFADKDDRSYTVVVNDNISYNVNIGHGIQESSYGRPSLQKLGVTERLND</sequence>
<gene>
    <name evidence="1" type="ORF">ACJMK2_026383</name>
</gene>